<dbReference type="AlphaFoldDB" id="A0A433HB14"/>
<keyword evidence="1" id="KW-0472">Membrane</keyword>
<name>A0A433HB14_9BACI</name>
<proteinExistence type="predicted"/>
<keyword evidence="1" id="KW-0812">Transmembrane</keyword>
<accession>A0A433HB14</accession>
<sequence>MLYYAVPRLSFTGTDLESLFAASWLLLALFAAAGNLTGMLYAPGKRKNAGAAKKQQVRKRIHYYQ</sequence>
<evidence type="ECO:0000313" key="3">
    <source>
        <dbReference type="Proteomes" id="UP000267430"/>
    </source>
</evidence>
<gene>
    <name evidence="2" type="ORF">ELQ35_20190</name>
</gene>
<keyword evidence="1" id="KW-1133">Transmembrane helix</keyword>
<evidence type="ECO:0000313" key="2">
    <source>
        <dbReference type="EMBL" id="RUQ25476.1"/>
    </source>
</evidence>
<feature type="transmembrane region" description="Helical" evidence="1">
    <location>
        <begin position="20"/>
        <end position="42"/>
    </location>
</feature>
<organism evidence="2 3">
    <name type="scientific">Peribacillus cavernae</name>
    <dbReference type="NCBI Taxonomy" id="1674310"/>
    <lineage>
        <taxon>Bacteria</taxon>
        <taxon>Bacillati</taxon>
        <taxon>Bacillota</taxon>
        <taxon>Bacilli</taxon>
        <taxon>Bacillales</taxon>
        <taxon>Bacillaceae</taxon>
        <taxon>Peribacillus</taxon>
    </lineage>
</organism>
<keyword evidence="3" id="KW-1185">Reference proteome</keyword>
<comment type="caution">
    <text evidence="2">The sequence shown here is derived from an EMBL/GenBank/DDBJ whole genome shotgun (WGS) entry which is preliminary data.</text>
</comment>
<reference evidence="2 3" key="1">
    <citation type="submission" date="2018-12" db="EMBL/GenBank/DDBJ databases">
        <title>Bacillus chawlae sp. nov., Bacillus glennii sp. nov., and Bacillus saganii sp. nov. Isolated from the Vehicle Assembly Building at Kennedy Space Center where the Viking Spacecraft were Assembled.</title>
        <authorList>
            <person name="Seuylemezian A."/>
            <person name="Vaishampayan P."/>
        </authorList>
    </citation>
    <scope>NUCLEOTIDE SEQUENCE [LARGE SCALE GENOMIC DNA]</scope>
    <source>
        <strain evidence="2 3">L5</strain>
    </source>
</reference>
<dbReference type="OrthoDB" id="2969610at2"/>
<dbReference type="EMBL" id="RYZZ01000042">
    <property type="protein sequence ID" value="RUQ25476.1"/>
    <property type="molecule type" value="Genomic_DNA"/>
</dbReference>
<protein>
    <submittedName>
        <fullName evidence="2">Uncharacterized protein</fullName>
    </submittedName>
</protein>
<dbReference type="Proteomes" id="UP000267430">
    <property type="component" value="Unassembled WGS sequence"/>
</dbReference>
<evidence type="ECO:0000256" key="1">
    <source>
        <dbReference type="SAM" id="Phobius"/>
    </source>
</evidence>